<dbReference type="PANTHER" id="PTHR43422">
    <property type="entry name" value="THIAMINE THIAZOLE SYNTHASE"/>
    <property type="match status" value="1"/>
</dbReference>
<dbReference type="STRING" id="350058.Mvan_5929"/>
<protein>
    <recommendedName>
        <fullName evidence="3">Epoxidase LasC</fullName>
    </recommendedName>
</protein>
<organism evidence="1 2">
    <name type="scientific">Mycolicibacterium vanbaalenii (strain DSM 7251 / JCM 13017 / BCRC 16820 / KCTC 9966 / NRRL B-24157 / PYR-1)</name>
    <name type="common">Mycobacterium vanbaalenii</name>
    <dbReference type="NCBI Taxonomy" id="350058"/>
    <lineage>
        <taxon>Bacteria</taxon>
        <taxon>Bacillati</taxon>
        <taxon>Actinomycetota</taxon>
        <taxon>Actinomycetes</taxon>
        <taxon>Mycobacteriales</taxon>
        <taxon>Mycobacteriaceae</taxon>
        <taxon>Mycolicibacterium</taxon>
    </lineage>
</organism>
<dbReference type="EMBL" id="CP000511">
    <property type="protein sequence ID" value="ABM16692.1"/>
    <property type="molecule type" value="Genomic_DNA"/>
</dbReference>
<dbReference type="PANTHER" id="PTHR43422:SF3">
    <property type="entry name" value="THIAMINE THIAZOLE SYNTHASE"/>
    <property type="match status" value="1"/>
</dbReference>
<evidence type="ECO:0000313" key="2">
    <source>
        <dbReference type="Proteomes" id="UP000009159"/>
    </source>
</evidence>
<evidence type="ECO:0000313" key="1">
    <source>
        <dbReference type="EMBL" id="ABM16692.1"/>
    </source>
</evidence>
<gene>
    <name evidence="1" type="ordered locus">Mvan_5929</name>
</gene>
<dbReference type="InterPro" id="IPR036188">
    <property type="entry name" value="FAD/NAD-bd_sf"/>
</dbReference>
<proteinExistence type="predicted"/>
<keyword evidence="2" id="KW-1185">Reference proteome</keyword>
<name>A1THP2_MYCVP</name>
<dbReference type="SUPFAM" id="SSF51905">
    <property type="entry name" value="FAD/NAD(P)-binding domain"/>
    <property type="match status" value="1"/>
</dbReference>
<dbReference type="KEGG" id="mva:Mvan_5929"/>
<accession>A1THP2</accession>
<dbReference type="eggNOG" id="COG0654">
    <property type="taxonomic scope" value="Bacteria"/>
</dbReference>
<dbReference type="HOGENOM" id="CLU_028028_2_0_11"/>
<reference evidence="1" key="1">
    <citation type="submission" date="2006-12" db="EMBL/GenBank/DDBJ databases">
        <title>Complete sequence of Mycobacterium vanbaalenii PYR-1.</title>
        <authorList>
            <consortium name="US DOE Joint Genome Institute"/>
            <person name="Copeland A."/>
            <person name="Lucas S."/>
            <person name="Lapidus A."/>
            <person name="Barry K."/>
            <person name="Detter J.C."/>
            <person name="Glavina del Rio T."/>
            <person name="Hammon N."/>
            <person name="Israni S."/>
            <person name="Dalin E."/>
            <person name="Tice H."/>
            <person name="Pitluck S."/>
            <person name="Singan V."/>
            <person name="Schmutz J."/>
            <person name="Larimer F."/>
            <person name="Land M."/>
            <person name="Hauser L."/>
            <person name="Kyrpides N."/>
            <person name="Anderson I.J."/>
            <person name="Miller C."/>
            <person name="Richardson P."/>
        </authorList>
    </citation>
    <scope>NUCLEOTIDE SEQUENCE [LARGE SCALE GENOMIC DNA]</scope>
    <source>
        <strain evidence="1">PYR-1</strain>
    </source>
</reference>
<dbReference type="Gene3D" id="3.50.50.60">
    <property type="entry name" value="FAD/NAD(P)-binding domain"/>
    <property type="match status" value="1"/>
</dbReference>
<dbReference type="RefSeq" id="WP_011783043.1">
    <property type="nucleotide sequence ID" value="NC_008726.1"/>
</dbReference>
<dbReference type="Proteomes" id="UP000009159">
    <property type="component" value="Chromosome"/>
</dbReference>
<evidence type="ECO:0008006" key="3">
    <source>
        <dbReference type="Google" id="ProtNLM"/>
    </source>
</evidence>
<dbReference type="AlphaFoldDB" id="A1THP2"/>
<sequence>MNPDGPLVMNNLGDHAVVLGASMGGLLAARVLADFYRTVTIVERDVLPNDPVNRRGVPQGRHVHALLARGSRILEELFPGLLDEVVAGGAPVLDGTDPSEGYFRFGGHLLPRDGRPKDPITLLLPSRPMLEYLVRQKVRGIPNIAMLEAHDVVDLTSASQQDRVTGARVRARDNGAERVLNAELVVDATGRGSRTPAFLDHLGYNRPAQDHIDVRLTYSSQLLRLPPGAVKERIVIVGPIPGRPTGMALFGYENATWIFTAIGMAGRESPAELTEMLTFVDDFTPPHVAAALREAEPLADIARHRMPSSQWRRYDKMQRFPAGLLVFGDAICSFNPIYGQGMTVAALQAEALRKCLQHGAAGLARRYFRATAKPISVAWRLAAGADLNLHEVEGRRPPSVRIANRYVDRLQRAAESDNVVAEQFVKVTGLIDPPARLLHPKILLRVAFTSWRRRGRHR</sequence>